<dbReference type="EMBL" id="CP011125">
    <property type="protein sequence ID" value="AKF08298.1"/>
    <property type="molecule type" value="Genomic_DNA"/>
</dbReference>
<dbReference type="KEGG" id="samy:DB32_005447"/>
<dbReference type="Proteomes" id="UP000034883">
    <property type="component" value="Chromosome"/>
</dbReference>
<dbReference type="STRING" id="927083.DB32_005447"/>
<evidence type="ECO:0000313" key="2">
    <source>
        <dbReference type="Proteomes" id="UP000034883"/>
    </source>
</evidence>
<proteinExistence type="predicted"/>
<name>A0A0F6W600_9BACT</name>
<reference evidence="1 2" key="1">
    <citation type="submission" date="2015-03" db="EMBL/GenBank/DDBJ databases">
        <title>Genome assembly of Sandaracinus amylolyticus DSM 53668.</title>
        <authorList>
            <person name="Sharma G."/>
            <person name="Subramanian S."/>
        </authorList>
    </citation>
    <scope>NUCLEOTIDE SEQUENCE [LARGE SCALE GENOMIC DNA]</scope>
    <source>
        <strain evidence="1 2">DSM 53668</strain>
    </source>
</reference>
<dbReference type="AlphaFoldDB" id="A0A0F6W600"/>
<organism evidence="1 2">
    <name type="scientific">Sandaracinus amylolyticus</name>
    <dbReference type="NCBI Taxonomy" id="927083"/>
    <lineage>
        <taxon>Bacteria</taxon>
        <taxon>Pseudomonadati</taxon>
        <taxon>Myxococcota</taxon>
        <taxon>Polyangia</taxon>
        <taxon>Polyangiales</taxon>
        <taxon>Sandaracinaceae</taxon>
        <taxon>Sandaracinus</taxon>
    </lineage>
</organism>
<accession>A0A0F6W600</accession>
<sequence>MTMKPGDRVRLVSVPDGLRDDEQLSTKSLFEACLGRTFVVQAIQPMEGSRFLVELHVGHVVGTQDFVHSIWVEPDHLARVG</sequence>
<protein>
    <submittedName>
        <fullName evidence="1">Uncharacterized protein</fullName>
    </submittedName>
</protein>
<keyword evidence="2" id="KW-1185">Reference proteome</keyword>
<evidence type="ECO:0000313" key="1">
    <source>
        <dbReference type="EMBL" id="AKF08298.1"/>
    </source>
</evidence>
<gene>
    <name evidence="1" type="ORF">DB32_005447</name>
</gene>